<keyword evidence="5" id="KW-1185">Reference proteome</keyword>
<evidence type="ECO:0000256" key="1">
    <source>
        <dbReference type="ARBA" id="ARBA00022729"/>
    </source>
</evidence>
<dbReference type="AlphaFoldDB" id="A0A0C2SYM5"/>
<gene>
    <name evidence="4" type="ORF">M378DRAFT_898016</name>
</gene>
<evidence type="ECO:0008006" key="6">
    <source>
        <dbReference type="Google" id="ProtNLM"/>
    </source>
</evidence>
<dbReference type="InParanoid" id="A0A0C2SYM5"/>
<dbReference type="CDD" id="cd22191">
    <property type="entry name" value="DPBB_RlpA_EXP_N-like"/>
    <property type="match status" value="1"/>
</dbReference>
<feature type="compositionally biased region" description="Polar residues" evidence="2">
    <location>
        <begin position="202"/>
        <end position="215"/>
    </location>
</feature>
<dbReference type="EMBL" id="KN818228">
    <property type="protein sequence ID" value="KIL68620.1"/>
    <property type="molecule type" value="Genomic_DNA"/>
</dbReference>
<dbReference type="InterPro" id="IPR036908">
    <property type="entry name" value="RlpA-like_sf"/>
</dbReference>
<dbReference type="STRING" id="946122.A0A0C2SYM5"/>
<dbReference type="OrthoDB" id="623670at2759"/>
<dbReference type="Proteomes" id="UP000054549">
    <property type="component" value="Unassembled WGS sequence"/>
</dbReference>
<feature type="chain" id="PRO_5002155914" description="RlpA-like double-psi beta-barrel-protein domain-containing protein-containing protein" evidence="3">
    <location>
        <begin position="17"/>
        <end position="271"/>
    </location>
</feature>
<feature type="compositionally biased region" description="Pro residues" evidence="2">
    <location>
        <begin position="149"/>
        <end position="169"/>
    </location>
</feature>
<name>A0A0C2SYM5_AMAMK</name>
<dbReference type="PANTHER" id="PTHR31836:SF28">
    <property type="entry name" value="SRCR DOMAIN-CONTAINING PROTEIN-RELATED"/>
    <property type="match status" value="1"/>
</dbReference>
<keyword evidence="1 3" id="KW-0732">Signal</keyword>
<evidence type="ECO:0000256" key="2">
    <source>
        <dbReference type="SAM" id="MobiDB-lite"/>
    </source>
</evidence>
<dbReference type="SUPFAM" id="SSF50685">
    <property type="entry name" value="Barwin-like endoglucanases"/>
    <property type="match status" value="1"/>
</dbReference>
<evidence type="ECO:0000256" key="3">
    <source>
        <dbReference type="SAM" id="SignalP"/>
    </source>
</evidence>
<dbReference type="PANTHER" id="PTHR31836">
    <property type="match status" value="1"/>
</dbReference>
<dbReference type="Gene3D" id="2.40.40.10">
    <property type="entry name" value="RlpA-like domain"/>
    <property type="match status" value="1"/>
</dbReference>
<feature type="compositionally biased region" description="Low complexity" evidence="2">
    <location>
        <begin position="170"/>
        <end position="193"/>
    </location>
</feature>
<evidence type="ECO:0000313" key="4">
    <source>
        <dbReference type="EMBL" id="KIL68620.1"/>
    </source>
</evidence>
<reference evidence="4 5" key="1">
    <citation type="submission" date="2014-04" db="EMBL/GenBank/DDBJ databases">
        <title>Evolutionary Origins and Diversification of the Mycorrhizal Mutualists.</title>
        <authorList>
            <consortium name="DOE Joint Genome Institute"/>
            <consortium name="Mycorrhizal Genomics Consortium"/>
            <person name="Kohler A."/>
            <person name="Kuo A."/>
            <person name="Nagy L.G."/>
            <person name="Floudas D."/>
            <person name="Copeland A."/>
            <person name="Barry K.W."/>
            <person name="Cichocki N."/>
            <person name="Veneault-Fourrey C."/>
            <person name="LaButti K."/>
            <person name="Lindquist E.A."/>
            <person name="Lipzen A."/>
            <person name="Lundell T."/>
            <person name="Morin E."/>
            <person name="Murat C."/>
            <person name="Riley R."/>
            <person name="Ohm R."/>
            <person name="Sun H."/>
            <person name="Tunlid A."/>
            <person name="Henrissat B."/>
            <person name="Grigoriev I.V."/>
            <person name="Hibbett D.S."/>
            <person name="Martin F."/>
        </authorList>
    </citation>
    <scope>NUCLEOTIDE SEQUENCE [LARGE SCALE GENOMIC DNA]</scope>
    <source>
        <strain evidence="4 5">Koide BX008</strain>
    </source>
</reference>
<organism evidence="4 5">
    <name type="scientific">Amanita muscaria (strain Koide BX008)</name>
    <dbReference type="NCBI Taxonomy" id="946122"/>
    <lineage>
        <taxon>Eukaryota</taxon>
        <taxon>Fungi</taxon>
        <taxon>Dikarya</taxon>
        <taxon>Basidiomycota</taxon>
        <taxon>Agaricomycotina</taxon>
        <taxon>Agaricomycetes</taxon>
        <taxon>Agaricomycetidae</taxon>
        <taxon>Agaricales</taxon>
        <taxon>Pluteineae</taxon>
        <taxon>Amanitaceae</taxon>
        <taxon>Amanita</taxon>
    </lineage>
</organism>
<proteinExistence type="predicted"/>
<protein>
    <recommendedName>
        <fullName evidence="6">RlpA-like double-psi beta-barrel-protein domain-containing protein-containing protein</fullName>
    </recommendedName>
</protein>
<accession>A0A0C2SYM5</accession>
<dbReference type="InterPro" id="IPR051477">
    <property type="entry name" value="Expansin_CellWall"/>
</dbReference>
<sequence>MLIPLVSLVLTALTATAHLAGRPHRRHQELAQRVSGDVQLHKRFDSARWTFYDVGLGACGKTSQPGDFMVALNSAQYGGGYPGPNCFKSITMIANGKTTTAVILDECPGCPWGGLDLSRGLFQFFASESAGVVYGTWFFNDGSGGGVVSPPPPPPPPPPPSPTWSPPAWTPWTPTTTWAPPTTLWTPSTTHTPSPSPPPPSQNNTSAHNSTSYSATTTSGINYASGVASGLGIPTGTIAPNPALLDNVDSLNQLVINLGGLVVAARAVIGL</sequence>
<feature type="region of interest" description="Disordered" evidence="2">
    <location>
        <begin position="148"/>
        <end position="215"/>
    </location>
</feature>
<dbReference type="HOGENOM" id="CLU_047639_0_1_1"/>
<evidence type="ECO:0000313" key="5">
    <source>
        <dbReference type="Proteomes" id="UP000054549"/>
    </source>
</evidence>
<feature type="signal peptide" evidence="3">
    <location>
        <begin position="1"/>
        <end position="16"/>
    </location>
</feature>